<evidence type="ECO:0000313" key="2">
    <source>
        <dbReference type="Proteomes" id="UP000288058"/>
    </source>
</evidence>
<dbReference type="NCBIfam" id="NF008009">
    <property type="entry name" value="PRK10738.1"/>
    <property type="match status" value="1"/>
</dbReference>
<dbReference type="EMBL" id="PIQC01000008">
    <property type="protein sequence ID" value="RUO67066.1"/>
    <property type="molecule type" value="Genomic_DNA"/>
</dbReference>
<dbReference type="AlphaFoldDB" id="A0A432YUS3"/>
<reference evidence="2" key="1">
    <citation type="journal article" date="2018" name="Front. Microbiol.">
        <title>Genome-Based Analysis Reveals the Taxonomy and Diversity of the Family Idiomarinaceae.</title>
        <authorList>
            <person name="Liu Y."/>
            <person name="Lai Q."/>
            <person name="Shao Z."/>
        </authorList>
    </citation>
    <scope>NUCLEOTIDE SEQUENCE [LARGE SCALE GENOMIC DNA]</scope>
    <source>
        <strain evidence="2">R22</strain>
    </source>
</reference>
<accession>A0A432YUS3</accession>
<name>A0A432YUS3_9GAMM</name>
<dbReference type="InterPro" id="IPR003718">
    <property type="entry name" value="OsmC/Ohr_fam"/>
</dbReference>
<comment type="caution">
    <text evidence="1">The sequence shown here is derived from an EMBL/GenBank/DDBJ whole genome shotgun (WGS) entry which is preliminary data.</text>
</comment>
<dbReference type="InterPro" id="IPR036102">
    <property type="entry name" value="OsmC/Ohrsf"/>
</dbReference>
<dbReference type="Gene3D" id="3.30.300.20">
    <property type="match status" value="1"/>
</dbReference>
<dbReference type="Gene3D" id="2.20.25.10">
    <property type="match status" value="1"/>
</dbReference>
<dbReference type="OrthoDB" id="9804010at2"/>
<keyword evidence="2" id="KW-1185">Reference proteome</keyword>
<dbReference type="SUPFAM" id="SSF82784">
    <property type="entry name" value="OsmC-like"/>
    <property type="match status" value="1"/>
</dbReference>
<dbReference type="PANTHER" id="PTHR34352:SF1">
    <property type="entry name" value="PROTEIN YHFA"/>
    <property type="match status" value="1"/>
</dbReference>
<evidence type="ECO:0000313" key="1">
    <source>
        <dbReference type="EMBL" id="RUO67066.1"/>
    </source>
</evidence>
<protein>
    <submittedName>
        <fullName evidence="1">OsmC family protein</fullName>
    </submittedName>
</protein>
<dbReference type="PANTHER" id="PTHR34352">
    <property type="entry name" value="PROTEIN YHFA"/>
    <property type="match status" value="1"/>
</dbReference>
<organism evidence="1 2">
    <name type="scientific">Idiomarina ramblicola</name>
    <dbReference type="NCBI Taxonomy" id="263724"/>
    <lineage>
        <taxon>Bacteria</taxon>
        <taxon>Pseudomonadati</taxon>
        <taxon>Pseudomonadota</taxon>
        <taxon>Gammaproteobacteria</taxon>
        <taxon>Alteromonadales</taxon>
        <taxon>Idiomarinaceae</taxon>
        <taxon>Idiomarina</taxon>
    </lineage>
</organism>
<dbReference type="Pfam" id="PF02566">
    <property type="entry name" value="OsmC"/>
    <property type="match status" value="1"/>
</dbReference>
<proteinExistence type="predicted"/>
<gene>
    <name evidence="1" type="ORF">CWI78_11190</name>
</gene>
<dbReference type="InterPro" id="IPR015946">
    <property type="entry name" value="KH_dom-like_a/b"/>
</dbReference>
<dbReference type="Proteomes" id="UP000288058">
    <property type="component" value="Unassembled WGS sequence"/>
</dbReference>
<sequence length="143" mass="15502">MSANNMSAKVSWVDGMTFVATSGSGHQVVMDGDNPGNAPSPMEMVLMSAGSCASVDVVSILKKAKQNLQRCYCELSGTRAESVPKVFTDIHLEFVVVGNDINEKHVERAVKLSADKYCSVAKMLEASVKMTHSYRIESPQQDD</sequence>